<reference evidence="3" key="1">
    <citation type="submission" date="2017-05" db="EMBL/GenBank/DDBJ databases">
        <authorList>
            <person name="Varghese N."/>
            <person name="Submissions S."/>
        </authorList>
    </citation>
    <scope>NUCLEOTIDE SEQUENCE</scope>
    <source>
        <strain evidence="3">Su22</strain>
    </source>
</reference>
<evidence type="ECO:0000256" key="1">
    <source>
        <dbReference type="PROSITE-ProRule" id="PRU00182"/>
    </source>
</evidence>
<keyword evidence="1" id="KW-0694">RNA-binding</keyword>
<feature type="domain" description="RNA-binding S4" evidence="2">
    <location>
        <begin position="200"/>
        <end position="260"/>
    </location>
</feature>
<sequence length="276" mass="31138">MLLQILQLVYYGDYRMGIEAALSRVSQSETRQRWEMLINQARQVTDRHITKISFFLTPGEWLLTESLLVHIGGLKWLLDGGFDNAERRRLVMVPDYLEPSDLQPVVSFIEISRSHKSSSLTHRDYLGALLSMGIQRDVVGDIVILEENAWVALVPEMADYVMWNLENVGRVKVKNRLVDTIPLKPATADMHLVDGTVASLRLDAVLSLALKTSRSKAQVLVAGQKVSVNWQAATKQNIELHEGDVLSVKGYGRIQLLKIGSLSRSQRWHVQIGIMK</sequence>
<dbReference type="Gene3D" id="3.30.70.330">
    <property type="match status" value="1"/>
</dbReference>
<dbReference type="GO" id="GO:0003723">
    <property type="term" value="F:RNA binding"/>
    <property type="evidence" value="ECO:0007669"/>
    <property type="project" value="UniProtKB-KW"/>
</dbReference>
<keyword evidence="4" id="KW-1185">Reference proteome</keyword>
<dbReference type="Gene3D" id="3.30.1370.160">
    <property type="match status" value="1"/>
</dbReference>
<comment type="caution">
    <text evidence="3">The sequence shown here is derived from an EMBL/GenBank/DDBJ whole genome shotgun (WGS) entry which is preliminary data.</text>
</comment>
<organism evidence="3 4">
    <name type="scientific">Anoxynatronum buryatiense</name>
    <dbReference type="NCBI Taxonomy" id="489973"/>
    <lineage>
        <taxon>Bacteria</taxon>
        <taxon>Bacillati</taxon>
        <taxon>Bacillota</taxon>
        <taxon>Clostridia</taxon>
        <taxon>Eubacteriales</taxon>
        <taxon>Clostridiaceae</taxon>
        <taxon>Anoxynatronum</taxon>
    </lineage>
</organism>
<dbReference type="PROSITE" id="PS50889">
    <property type="entry name" value="S4"/>
    <property type="match status" value="1"/>
</dbReference>
<dbReference type="CDD" id="cd00165">
    <property type="entry name" value="S4"/>
    <property type="match status" value="1"/>
</dbReference>
<evidence type="ECO:0000259" key="2">
    <source>
        <dbReference type="SMART" id="SM00363"/>
    </source>
</evidence>
<gene>
    <name evidence="3" type="ORF">SAMN06296020_10358</name>
</gene>
<dbReference type="Gene3D" id="3.10.290.10">
    <property type="entry name" value="RNA-binding S4 domain"/>
    <property type="match status" value="1"/>
</dbReference>
<dbReference type="AlphaFoldDB" id="A0AA45WUE8"/>
<evidence type="ECO:0000313" key="3">
    <source>
        <dbReference type="EMBL" id="SMP46774.1"/>
    </source>
</evidence>
<dbReference type="InterPro" id="IPR012677">
    <property type="entry name" value="Nucleotide-bd_a/b_plait_sf"/>
</dbReference>
<dbReference type="InterPro" id="IPR002942">
    <property type="entry name" value="S4_RNA-bd"/>
</dbReference>
<dbReference type="EMBL" id="FXUF01000003">
    <property type="protein sequence ID" value="SMP46774.1"/>
    <property type="molecule type" value="Genomic_DNA"/>
</dbReference>
<accession>A0AA45WUE8</accession>
<dbReference type="PANTHER" id="PTHR13633:SF3">
    <property type="entry name" value="MITOCHONDRIAL TRANSCRIPTION RESCUE FACTOR 1"/>
    <property type="match status" value="1"/>
</dbReference>
<dbReference type="Proteomes" id="UP001158066">
    <property type="component" value="Unassembled WGS sequence"/>
</dbReference>
<protein>
    <submittedName>
        <fullName evidence="3">RNA-binding protein YlmH, contains S4-like domain</fullName>
    </submittedName>
</protein>
<dbReference type="Pfam" id="PF01479">
    <property type="entry name" value="S4"/>
    <property type="match status" value="1"/>
</dbReference>
<dbReference type="InterPro" id="IPR040591">
    <property type="entry name" value="RqcP2_RBD"/>
</dbReference>
<name>A0AA45WUE8_9CLOT</name>
<dbReference type="PANTHER" id="PTHR13633">
    <property type="entry name" value="MITOCHONDRIAL TRANSCRIPTION RESCUE FACTOR 1"/>
    <property type="match status" value="1"/>
</dbReference>
<proteinExistence type="predicted"/>
<evidence type="ECO:0000313" key="4">
    <source>
        <dbReference type="Proteomes" id="UP001158066"/>
    </source>
</evidence>
<dbReference type="Pfam" id="PF17774">
    <property type="entry name" value="YlmH_RBD"/>
    <property type="match status" value="1"/>
</dbReference>
<dbReference type="SUPFAM" id="SSF55174">
    <property type="entry name" value="Alpha-L RNA-binding motif"/>
    <property type="match status" value="1"/>
</dbReference>
<dbReference type="InterPro" id="IPR036986">
    <property type="entry name" value="S4_RNA-bd_sf"/>
</dbReference>
<dbReference type="SMART" id="SM00363">
    <property type="entry name" value="S4"/>
    <property type="match status" value="1"/>
</dbReference>